<evidence type="ECO:0000259" key="12">
    <source>
        <dbReference type="Pfam" id="PF02863"/>
    </source>
</evidence>
<dbReference type="GO" id="GO:0034618">
    <property type="term" value="F:arginine binding"/>
    <property type="evidence" value="ECO:0007669"/>
    <property type="project" value="InterPro"/>
</dbReference>
<keyword evidence="10" id="KW-0028">Amino-acid biosynthesis</keyword>
<evidence type="ECO:0000256" key="1">
    <source>
        <dbReference type="ARBA" id="ARBA00004496"/>
    </source>
</evidence>
<dbReference type="AlphaFoldDB" id="A0A2N5ERQ5"/>
<dbReference type="SUPFAM" id="SSF55252">
    <property type="entry name" value="C-terminal domain of arginine repressor"/>
    <property type="match status" value="1"/>
</dbReference>
<dbReference type="Gene3D" id="3.30.1360.40">
    <property type="match status" value="1"/>
</dbReference>
<evidence type="ECO:0000313" key="14">
    <source>
        <dbReference type="Proteomes" id="UP000234626"/>
    </source>
</evidence>
<gene>
    <name evidence="10" type="primary">argR</name>
    <name evidence="13" type="ORF">CYR34_03170</name>
</gene>
<dbReference type="InterPro" id="IPR036251">
    <property type="entry name" value="Arg_repress_C_sf"/>
</dbReference>
<keyword evidence="6 10" id="KW-0055">Arginine biosynthesis</keyword>
<evidence type="ECO:0000256" key="2">
    <source>
        <dbReference type="ARBA" id="ARBA00005040"/>
    </source>
</evidence>
<dbReference type="InterPro" id="IPR001669">
    <property type="entry name" value="Arg_repress"/>
</dbReference>
<keyword evidence="7 10" id="KW-0805">Transcription regulation</keyword>
<dbReference type="GO" id="GO:0003677">
    <property type="term" value="F:DNA binding"/>
    <property type="evidence" value="ECO:0007669"/>
    <property type="project" value="UniProtKB-KW"/>
</dbReference>
<dbReference type="UniPathway" id="UPA00068"/>
<sequence>MVNKSQTTLDKEQKQLALCRTLIAGHAYRSQEALRRDLKRHGYRQVSQSTVSRLLSLLGVIKTRNARGHKIYILTPKPQALPHAACRLAEMVLSIEANHEFILVQTVAGYGRAVGRVIDHCALPEVLGVVAGSSMVWVAPRNSQAIAQTCRQLCRLLGNL</sequence>
<protein>
    <recommendedName>
        <fullName evidence="4 10">Arginine repressor</fullName>
    </recommendedName>
</protein>
<evidence type="ECO:0000256" key="8">
    <source>
        <dbReference type="ARBA" id="ARBA00023125"/>
    </source>
</evidence>
<dbReference type="GO" id="GO:0051259">
    <property type="term" value="P:protein complex oligomerization"/>
    <property type="evidence" value="ECO:0007669"/>
    <property type="project" value="InterPro"/>
</dbReference>
<dbReference type="InterPro" id="IPR020899">
    <property type="entry name" value="Arg_repress_C"/>
</dbReference>
<dbReference type="Gene3D" id="1.10.10.10">
    <property type="entry name" value="Winged helix-like DNA-binding domain superfamily/Winged helix DNA-binding domain"/>
    <property type="match status" value="1"/>
</dbReference>
<dbReference type="PANTHER" id="PTHR34471:SF1">
    <property type="entry name" value="ARGININE REPRESSOR"/>
    <property type="match status" value="1"/>
</dbReference>
<dbReference type="InterPro" id="IPR036388">
    <property type="entry name" value="WH-like_DNA-bd_sf"/>
</dbReference>
<evidence type="ECO:0000256" key="6">
    <source>
        <dbReference type="ARBA" id="ARBA00022571"/>
    </source>
</evidence>
<evidence type="ECO:0000256" key="9">
    <source>
        <dbReference type="ARBA" id="ARBA00023163"/>
    </source>
</evidence>
<evidence type="ECO:0000256" key="7">
    <source>
        <dbReference type="ARBA" id="ARBA00023015"/>
    </source>
</evidence>
<dbReference type="EMBL" id="PJZK01000002">
    <property type="protein sequence ID" value="PLR52527.1"/>
    <property type="molecule type" value="Genomic_DNA"/>
</dbReference>
<evidence type="ECO:0000259" key="11">
    <source>
        <dbReference type="Pfam" id="PF01316"/>
    </source>
</evidence>
<keyword evidence="14" id="KW-1185">Reference proteome</keyword>
<dbReference type="OrthoDB" id="6504145at2"/>
<dbReference type="GO" id="GO:1900079">
    <property type="term" value="P:regulation of arginine biosynthetic process"/>
    <property type="evidence" value="ECO:0007669"/>
    <property type="project" value="UniProtKB-UniRule"/>
</dbReference>
<dbReference type="InterPro" id="IPR020900">
    <property type="entry name" value="Arg_repress_DNA-bd"/>
</dbReference>
<dbReference type="PANTHER" id="PTHR34471">
    <property type="entry name" value="ARGININE REPRESSOR"/>
    <property type="match status" value="1"/>
</dbReference>
<dbReference type="GO" id="GO:0005737">
    <property type="term" value="C:cytoplasm"/>
    <property type="evidence" value="ECO:0007669"/>
    <property type="project" value="UniProtKB-SubCell"/>
</dbReference>
<evidence type="ECO:0000256" key="10">
    <source>
        <dbReference type="HAMAP-Rule" id="MF_00173"/>
    </source>
</evidence>
<name>A0A2N5ERQ5_9GAMM</name>
<keyword evidence="8 10" id="KW-0238">DNA-binding</keyword>
<keyword evidence="5 10" id="KW-0963">Cytoplasm</keyword>
<evidence type="ECO:0000256" key="5">
    <source>
        <dbReference type="ARBA" id="ARBA00022490"/>
    </source>
</evidence>
<dbReference type="InterPro" id="IPR036390">
    <property type="entry name" value="WH_DNA-bd_sf"/>
</dbReference>
<feature type="domain" description="Arginine repressor C-terminal" evidence="12">
    <location>
        <begin position="88"/>
        <end position="153"/>
    </location>
</feature>
<dbReference type="Proteomes" id="UP000234626">
    <property type="component" value="Unassembled WGS sequence"/>
</dbReference>
<dbReference type="Pfam" id="PF01316">
    <property type="entry name" value="Arg_repressor"/>
    <property type="match status" value="1"/>
</dbReference>
<organism evidence="13 14">
    <name type="scientific">Chimaeribacter arupi</name>
    <dbReference type="NCBI Taxonomy" id="2060066"/>
    <lineage>
        <taxon>Bacteria</taxon>
        <taxon>Pseudomonadati</taxon>
        <taxon>Pseudomonadota</taxon>
        <taxon>Gammaproteobacteria</taxon>
        <taxon>Enterobacterales</taxon>
        <taxon>Yersiniaceae</taxon>
        <taxon>Chimaeribacter</taxon>
    </lineage>
</organism>
<comment type="caution">
    <text evidence="13">The sequence shown here is derived from an EMBL/GenBank/DDBJ whole genome shotgun (WGS) entry which is preliminary data.</text>
</comment>
<evidence type="ECO:0000313" key="13">
    <source>
        <dbReference type="EMBL" id="PLR52527.1"/>
    </source>
</evidence>
<feature type="domain" description="Arginine repressor DNA-binding" evidence="11">
    <location>
        <begin position="11"/>
        <end position="77"/>
    </location>
</feature>
<comment type="function">
    <text evidence="10">Regulates arginine biosynthesis genes.</text>
</comment>
<dbReference type="PRINTS" id="PR01467">
    <property type="entry name" value="ARGREPRESSOR"/>
</dbReference>
<reference evidence="13 14" key="1">
    <citation type="submission" date="2017-12" db="EMBL/GenBank/DDBJ databases">
        <title>Characterization of six clinical isolates of Enterochimera gen. nov., a novel genus of the Yersiniaciae family and the three species Enterochimera arupensis sp. nov., Enterochimera coloradensis sp. nov, and Enterochimera californica sp. nov.</title>
        <authorList>
            <person name="Rossi A."/>
            <person name="Fisher M."/>
        </authorList>
    </citation>
    <scope>NUCLEOTIDE SEQUENCE [LARGE SCALE GENOMIC DNA]</scope>
    <source>
        <strain evidence="13 14">2016Iso1</strain>
    </source>
</reference>
<dbReference type="GO" id="GO:0003700">
    <property type="term" value="F:DNA-binding transcription factor activity"/>
    <property type="evidence" value="ECO:0007669"/>
    <property type="project" value="UniProtKB-UniRule"/>
</dbReference>
<dbReference type="GO" id="GO:0006526">
    <property type="term" value="P:L-arginine biosynthetic process"/>
    <property type="evidence" value="ECO:0007669"/>
    <property type="project" value="UniProtKB-UniPathway"/>
</dbReference>
<evidence type="ECO:0000256" key="3">
    <source>
        <dbReference type="ARBA" id="ARBA00008316"/>
    </source>
</evidence>
<comment type="subcellular location">
    <subcellularLocation>
        <location evidence="1 10">Cytoplasm</location>
    </subcellularLocation>
</comment>
<dbReference type="RefSeq" id="WP_072928735.1">
    <property type="nucleotide sequence ID" value="NZ_CP119395.1"/>
</dbReference>
<dbReference type="Pfam" id="PF02863">
    <property type="entry name" value="Arg_repressor_C"/>
    <property type="match status" value="1"/>
</dbReference>
<accession>A0A2N5ERQ5</accession>
<proteinExistence type="inferred from homology"/>
<evidence type="ECO:0000256" key="4">
    <source>
        <dbReference type="ARBA" id="ARBA00021148"/>
    </source>
</evidence>
<dbReference type="HAMAP" id="MF_00173">
    <property type="entry name" value="Arg_repressor"/>
    <property type="match status" value="1"/>
</dbReference>
<dbReference type="SUPFAM" id="SSF46785">
    <property type="entry name" value="Winged helix' DNA-binding domain"/>
    <property type="match status" value="1"/>
</dbReference>
<keyword evidence="9 10" id="KW-0804">Transcription</keyword>
<comment type="similarity">
    <text evidence="3 10">Belongs to the ArgR family.</text>
</comment>
<keyword evidence="10" id="KW-0678">Repressor</keyword>
<comment type="pathway">
    <text evidence="2 10">Amino-acid biosynthesis; L-arginine biosynthesis [regulation].</text>
</comment>